<dbReference type="InterPro" id="IPR042047">
    <property type="entry name" value="SleB_dom1"/>
</dbReference>
<keyword evidence="3" id="KW-0378">Hydrolase</keyword>
<organism evidence="3 4">
    <name type="scientific">Croceibacterium xixiisoli</name>
    <dbReference type="NCBI Taxonomy" id="1476466"/>
    <lineage>
        <taxon>Bacteria</taxon>
        <taxon>Pseudomonadati</taxon>
        <taxon>Pseudomonadota</taxon>
        <taxon>Alphaproteobacteria</taxon>
        <taxon>Sphingomonadales</taxon>
        <taxon>Erythrobacteraceae</taxon>
        <taxon>Croceibacterium</taxon>
    </lineage>
</organism>
<gene>
    <name evidence="3" type="ORF">GRI97_00390</name>
</gene>
<dbReference type="GO" id="GO:0016787">
    <property type="term" value="F:hydrolase activity"/>
    <property type="evidence" value="ECO:0007669"/>
    <property type="project" value="UniProtKB-KW"/>
</dbReference>
<evidence type="ECO:0000256" key="1">
    <source>
        <dbReference type="SAM" id="SignalP"/>
    </source>
</evidence>
<dbReference type="OrthoDB" id="9785345at2"/>
<name>A0A6I4TN99_9SPHN</name>
<dbReference type="Gene3D" id="1.10.10.2520">
    <property type="entry name" value="Cell wall hydrolase SleB, domain 1"/>
    <property type="match status" value="1"/>
</dbReference>
<protein>
    <submittedName>
        <fullName evidence="3">Cell wall hydrolase</fullName>
    </submittedName>
</protein>
<dbReference type="InterPro" id="IPR011105">
    <property type="entry name" value="Cell_wall_hydrolase_SleB"/>
</dbReference>
<evidence type="ECO:0000313" key="4">
    <source>
        <dbReference type="Proteomes" id="UP000469430"/>
    </source>
</evidence>
<comment type="caution">
    <text evidence="3">The sequence shown here is derived from an EMBL/GenBank/DDBJ whole genome shotgun (WGS) entry which is preliminary data.</text>
</comment>
<dbReference type="AlphaFoldDB" id="A0A6I4TN99"/>
<feature type="signal peptide" evidence="1">
    <location>
        <begin position="1"/>
        <end position="27"/>
    </location>
</feature>
<dbReference type="Proteomes" id="UP000469430">
    <property type="component" value="Unassembled WGS sequence"/>
</dbReference>
<dbReference type="EMBL" id="WTYJ01000001">
    <property type="protein sequence ID" value="MXO97444.1"/>
    <property type="molecule type" value="Genomic_DNA"/>
</dbReference>
<keyword evidence="1" id="KW-0732">Signal</keyword>
<proteinExistence type="predicted"/>
<dbReference type="Pfam" id="PF07486">
    <property type="entry name" value="Hydrolase_2"/>
    <property type="match status" value="1"/>
</dbReference>
<evidence type="ECO:0000313" key="3">
    <source>
        <dbReference type="EMBL" id="MXO97444.1"/>
    </source>
</evidence>
<accession>A0A6I4TN99</accession>
<keyword evidence="4" id="KW-1185">Reference proteome</keyword>
<sequence length="219" mass="23674">MMFFRRAAIGATALVSLLALGGAGAFAQSAEPAASIEAMPIDLDQNMVRFVASEVVQPLPDETVGTTAETDNEDSDTIETADSLHDLVGAMPPAGDMSGDVRCLAQAVYFEARGEPLDGQLAVARVIINRAESGLFPDNYCDVVTQRGQFSFVRNGRIPSPNQASSAWTLAKAVARIADEELWDSEVEDALFFHAKRVRPAWAARKIARATIDSHIFYR</sequence>
<evidence type="ECO:0000259" key="2">
    <source>
        <dbReference type="Pfam" id="PF07486"/>
    </source>
</evidence>
<feature type="chain" id="PRO_5026128047" evidence="1">
    <location>
        <begin position="28"/>
        <end position="219"/>
    </location>
</feature>
<dbReference type="RefSeq" id="WP_161389187.1">
    <property type="nucleotide sequence ID" value="NZ_JBHSCP010000001.1"/>
</dbReference>
<reference evidence="3 4" key="1">
    <citation type="submission" date="2019-12" db="EMBL/GenBank/DDBJ databases">
        <title>Genomic-based taxomic classification of the family Erythrobacteraceae.</title>
        <authorList>
            <person name="Xu L."/>
        </authorList>
    </citation>
    <scope>NUCLEOTIDE SEQUENCE [LARGE SCALE GENOMIC DNA]</scope>
    <source>
        <strain evidence="3 4">S36</strain>
    </source>
</reference>
<feature type="domain" description="Cell wall hydrolase SleB" evidence="2">
    <location>
        <begin position="114"/>
        <end position="218"/>
    </location>
</feature>